<protein>
    <submittedName>
        <fullName evidence="4">Uncharacterized protein LOC34619213</fullName>
    </submittedName>
</protein>
<evidence type="ECO:0000313" key="3">
    <source>
        <dbReference type="Proteomes" id="UP000515125"/>
    </source>
</evidence>
<dbReference type="GO" id="GO:0005509">
    <property type="term" value="F:calcium ion binding"/>
    <property type="evidence" value="ECO:0007669"/>
    <property type="project" value="InterPro"/>
</dbReference>
<name>A0A6P6RQB5_9EIME</name>
<dbReference type="InterPro" id="IPR002048">
    <property type="entry name" value="EF_hand_dom"/>
</dbReference>
<evidence type="ECO:0000259" key="2">
    <source>
        <dbReference type="PROSITE" id="PS50222"/>
    </source>
</evidence>
<organism evidence="3 4">
    <name type="scientific">Cyclospora cayetanensis</name>
    <dbReference type="NCBI Taxonomy" id="88456"/>
    <lineage>
        <taxon>Eukaryota</taxon>
        <taxon>Sar</taxon>
        <taxon>Alveolata</taxon>
        <taxon>Apicomplexa</taxon>
        <taxon>Conoidasida</taxon>
        <taxon>Coccidia</taxon>
        <taxon>Eucoccidiorida</taxon>
        <taxon>Eimeriorina</taxon>
        <taxon>Eimeriidae</taxon>
        <taxon>Cyclospora</taxon>
    </lineage>
</organism>
<dbReference type="PROSITE" id="PS50222">
    <property type="entry name" value="EF_HAND_2"/>
    <property type="match status" value="1"/>
</dbReference>
<gene>
    <name evidence="4" type="primary">LOC34619213</name>
</gene>
<feature type="domain" description="EF-hand" evidence="2">
    <location>
        <begin position="442"/>
        <end position="477"/>
    </location>
</feature>
<reference evidence="4" key="1">
    <citation type="submission" date="2025-08" db="UniProtKB">
        <authorList>
            <consortium name="RefSeq"/>
        </authorList>
    </citation>
    <scope>IDENTIFICATION</scope>
</reference>
<feature type="compositionally biased region" description="Low complexity" evidence="1">
    <location>
        <begin position="41"/>
        <end position="75"/>
    </location>
</feature>
<accession>A0A6P6RQB5</accession>
<keyword evidence="3" id="KW-1185">Reference proteome</keyword>
<dbReference type="RefSeq" id="XP_026189692.1">
    <property type="nucleotide sequence ID" value="XM_026333907.1"/>
</dbReference>
<dbReference type="AlphaFoldDB" id="A0A6P6RQB5"/>
<evidence type="ECO:0000256" key="1">
    <source>
        <dbReference type="SAM" id="MobiDB-lite"/>
    </source>
</evidence>
<feature type="region of interest" description="Disordered" evidence="1">
    <location>
        <begin position="35"/>
        <end position="75"/>
    </location>
</feature>
<sequence length="534" mass="58123">MREFLDVESSGGLYLGPPAAAVTAAAKMEKPKEAFLETAGSTESSSRCTDSSSANNGLPSLPLGGKEGPLSPGGSSPGFSDLWEAWKETACCLHRLSRVAAYPSAAEILGAAFSLPAGAVPLVLPPHFAVADHSEYPKAKAVLSYRDFKKAGAQCPAAFSRCFAPSVFCEFLRDAHGDVSTQTVSKTLLNSIFNAHLKEKVQPYLNDKGELSMESLSLMFCEWAEDPSFPALFALKQEDQLAHPGLLVFFARFLAVRLFFALDVGQRGFVRARDLLRFEEFQQLLNSLYKPLGAPCGETPTQWSIQFAYDIFNFLRENGFCCSEHTLAELLESLRAVLCPYTYEVTPYCLHRLFLSKATVTQAATTDPRGLSWTEFEQVQPQQPAGEQVEARSTAAATEGSSEEEALCLGLEALIRLLASLDYCAAVWSPSPSKARIVAPSCIRASLRFLWDAFDLEKKGTLDFKDISDFWTAVSASLSSRGFPSGSLLPGSVELELLDRLKNKGTCLRRSTCINDMAPLLPGDPVLVSQDTSL</sequence>
<evidence type="ECO:0000313" key="4">
    <source>
        <dbReference type="RefSeq" id="XP_026189692.1"/>
    </source>
</evidence>
<proteinExistence type="predicted"/>
<dbReference type="GeneID" id="34619213"/>
<dbReference type="OrthoDB" id="354542at2759"/>
<dbReference type="Proteomes" id="UP000515125">
    <property type="component" value="Unplaced"/>
</dbReference>